<feature type="domain" description="DUF4781" evidence="3">
    <location>
        <begin position="139"/>
        <end position="426"/>
    </location>
</feature>
<dbReference type="InterPro" id="IPR031962">
    <property type="entry name" value="DUF4781"/>
</dbReference>
<dbReference type="EnsemblMetazoa" id="GPPI009968-RA">
    <property type="protein sequence ID" value="GPPI009968-PA"/>
    <property type="gene ID" value="GPPI009968"/>
</dbReference>
<evidence type="ECO:0000313" key="5">
    <source>
        <dbReference type="Proteomes" id="UP000092460"/>
    </source>
</evidence>
<keyword evidence="5" id="KW-1185">Reference proteome</keyword>
<accession>A0A1B0AVE7</accession>
<keyword evidence="2" id="KW-1133">Transmembrane helix</keyword>
<dbReference type="AlphaFoldDB" id="A0A1B0AVE7"/>
<feature type="region of interest" description="Disordered" evidence="1">
    <location>
        <begin position="644"/>
        <end position="678"/>
    </location>
</feature>
<keyword evidence="2" id="KW-0812">Transmembrane</keyword>
<keyword evidence="2" id="KW-0472">Membrane</keyword>
<reference evidence="5" key="1">
    <citation type="submission" date="2015-01" db="EMBL/GenBank/DDBJ databases">
        <authorList>
            <person name="Aksoy S."/>
            <person name="Warren W."/>
            <person name="Wilson R.K."/>
        </authorList>
    </citation>
    <scope>NUCLEOTIDE SEQUENCE [LARGE SCALE GENOMIC DNA]</scope>
    <source>
        <strain evidence="5">IAEA</strain>
    </source>
</reference>
<organism evidence="4 5">
    <name type="scientific">Glossina palpalis gambiensis</name>
    <dbReference type="NCBI Taxonomy" id="67801"/>
    <lineage>
        <taxon>Eukaryota</taxon>
        <taxon>Metazoa</taxon>
        <taxon>Ecdysozoa</taxon>
        <taxon>Arthropoda</taxon>
        <taxon>Hexapoda</taxon>
        <taxon>Insecta</taxon>
        <taxon>Pterygota</taxon>
        <taxon>Neoptera</taxon>
        <taxon>Endopterygota</taxon>
        <taxon>Diptera</taxon>
        <taxon>Brachycera</taxon>
        <taxon>Muscomorpha</taxon>
        <taxon>Hippoboscoidea</taxon>
        <taxon>Glossinidae</taxon>
        <taxon>Glossina</taxon>
    </lineage>
</organism>
<feature type="transmembrane region" description="Helical" evidence="2">
    <location>
        <begin position="214"/>
        <end position="231"/>
    </location>
</feature>
<proteinExistence type="predicted"/>
<dbReference type="Proteomes" id="UP000092460">
    <property type="component" value="Unassembled WGS sequence"/>
</dbReference>
<reference evidence="4" key="2">
    <citation type="submission" date="2020-05" db="UniProtKB">
        <authorList>
            <consortium name="EnsemblMetazoa"/>
        </authorList>
    </citation>
    <scope>IDENTIFICATION</scope>
    <source>
        <strain evidence="4">IAEA</strain>
    </source>
</reference>
<evidence type="ECO:0000256" key="2">
    <source>
        <dbReference type="SAM" id="Phobius"/>
    </source>
</evidence>
<sequence length="1030" mass="117029">MSQSKRKTIREAQQELALSLGFRDQIIWDFYSANQSNVLEKKIKALLPDQSKGQQLVIRMRDNLFKNVWKQIKNTCRKISLRFFICFHTLCGCYKRQRTRESNRVFHSSRISNTKMCWCALFSVLKVIEKQLIILSFPAEGDSTGCCMIYVDEIGRVYQNWASYINENVLPPGIMVAPKRGVYNFANDQVILTSYTTPNGRPEAKSLRKTQNRLSAVGFGAACVPLAAAVFPIAAPVVALSTVVGLVTGTMSAVFSAKNLIDRNDHQQSIDITDRDARGSWLGVASGVVGPTSFGATKYMTRMATAGKATTGMEFFVNSMNVTSIVLSGSGLGVGILDLILKSDDGDDISTLDVVQLAGSLVLFTHSVYNFQMASSIVDNARNSHIKKYSDALSNRQRKMFNKLSKETARIRGSTEGKIDIIRNINDIPDRQYLNDLFKINKQLNQNKVRPAFAAEGQGVVLNNDVKIDTHVLRQSVQHQNGPNVLKSVVKPIPETISATAKVNLTAPNSMPTPNPNSDTLHLLVNGARICLELGSQFHKNIYDVKEWNELKGFIEMKFTENVIRFLMNLTKTYIERLTDREMVSQKCTSTESILFRVLKYCHNKLGEDKDFQYFLPKSKEILSHLDGLIKWSKKIQSTKFEPITKKSLPPSKPDKNSPGSTITKKAHSTETEPDLPTLHNPNEEFPDFFIVAENGAYIFFKEFGVKFLINILDRNALYRITEFLCLNFSEKTVRFLFNTTRRFVDHCQNLNFEVRVAVTTESILFRIFKYWYTNFNDDIEHDPSKIDEIITNVRRYITNKKNFQNINDIPDKENLKELLKSKKQSKPNINTNTGRPSLRRNDILLNNDLNVGSGGTERQNGSNSLQSIIQSTPDNASKIENHNADSENTSSFTIQENGAMISLSEFGQHFNQHIVDSPKLTELIEYLCSNLSEETVRFLLRLTNSFIEKYGGRIESTLEMILTTESVLFHIFKYCHNQYRENLNFEYLRLKREEIATKTYFTLLPTNRTDRGNKIKCQNCKGFYSISQL</sequence>
<dbReference type="PANTHER" id="PTHR21115">
    <property type="entry name" value="GH06117P-RELATED"/>
    <property type="match status" value="1"/>
</dbReference>
<feature type="transmembrane region" description="Helical" evidence="2">
    <location>
        <begin position="237"/>
        <end position="257"/>
    </location>
</feature>
<dbReference type="VEuPathDB" id="VectorBase:GPPI009968"/>
<evidence type="ECO:0000256" key="1">
    <source>
        <dbReference type="SAM" id="MobiDB-lite"/>
    </source>
</evidence>
<dbReference type="STRING" id="67801.A0A1B0AVE7"/>
<dbReference type="EMBL" id="JXJN01004225">
    <property type="status" value="NOT_ANNOTATED_CDS"/>
    <property type="molecule type" value="Genomic_DNA"/>
</dbReference>
<evidence type="ECO:0000259" key="3">
    <source>
        <dbReference type="Pfam" id="PF16013"/>
    </source>
</evidence>
<dbReference type="Pfam" id="PF16013">
    <property type="entry name" value="DUF4781"/>
    <property type="match status" value="1"/>
</dbReference>
<evidence type="ECO:0000313" key="4">
    <source>
        <dbReference type="EnsemblMetazoa" id="GPPI009968-PA"/>
    </source>
</evidence>
<dbReference type="EMBL" id="JXJN01004226">
    <property type="status" value="NOT_ANNOTATED_CDS"/>
    <property type="molecule type" value="Genomic_DNA"/>
</dbReference>
<dbReference type="PANTHER" id="PTHR21115:SF0">
    <property type="entry name" value="GH06117P-RELATED"/>
    <property type="match status" value="1"/>
</dbReference>
<protein>
    <recommendedName>
        <fullName evidence="3">DUF4781 domain-containing protein</fullName>
    </recommendedName>
</protein>
<name>A0A1B0AVE7_9MUSC</name>